<evidence type="ECO:0000256" key="3">
    <source>
        <dbReference type="ARBA" id="ARBA00022692"/>
    </source>
</evidence>
<name>A0AAV0U4F1_9STRA</name>
<evidence type="ECO:0000256" key="1">
    <source>
        <dbReference type="ARBA" id="ARBA00004141"/>
    </source>
</evidence>
<reference evidence="10" key="1">
    <citation type="submission" date="2022-12" db="EMBL/GenBank/DDBJ databases">
        <authorList>
            <person name="Webb A."/>
        </authorList>
    </citation>
    <scope>NUCLEOTIDE SEQUENCE</scope>
    <source>
        <strain evidence="10">Pd1</strain>
    </source>
</reference>
<dbReference type="InterPro" id="IPR003439">
    <property type="entry name" value="ABC_transporter-like_ATP-bd"/>
</dbReference>
<dbReference type="Proteomes" id="UP001162029">
    <property type="component" value="Unassembled WGS sequence"/>
</dbReference>
<dbReference type="InterPro" id="IPR027417">
    <property type="entry name" value="P-loop_NTPase"/>
</dbReference>
<dbReference type="SUPFAM" id="SSF52540">
    <property type="entry name" value="P-loop containing nucleoside triphosphate hydrolases"/>
    <property type="match status" value="1"/>
</dbReference>
<evidence type="ECO:0000256" key="8">
    <source>
        <dbReference type="SAM" id="Phobius"/>
    </source>
</evidence>
<gene>
    <name evidence="10" type="ORF">PDE001_LOCUS4745</name>
</gene>
<feature type="transmembrane region" description="Helical" evidence="8">
    <location>
        <begin position="704"/>
        <end position="727"/>
    </location>
</feature>
<dbReference type="PANTHER" id="PTHR48041">
    <property type="entry name" value="ABC TRANSPORTER G FAMILY MEMBER 28"/>
    <property type="match status" value="1"/>
</dbReference>
<evidence type="ECO:0000256" key="4">
    <source>
        <dbReference type="ARBA" id="ARBA00022741"/>
    </source>
</evidence>
<dbReference type="InterPro" id="IPR050352">
    <property type="entry name" value="ABCG_transporters"/>
</dbReference>
<evidence type="ECO:0000313" key="11">
    <source>
        <dbReference type="Proteomes" id="UP001162029"/>
    </source>
</evidence>
<feature type="domain" description="ABC transporter" evidence="9">
    <location>
        <begin position="300"/>
        <end position="544"/>
    </location>
</feature>
<keyword evidence="7 8" id="KW-0472">Membrane</keyword>
<keyword evidence="6 8" id="KW-1133">Transmembrane helix</keyword>
<evidence type="ECO:0000256" key="5">
    <source>
        <dbReference type="ARBA" id="ARBA00022840"/>
    </source>
</evidence>
<comment type="caution">
    <text evidence="10">The sequence shown here is derived from an EMBL/GenBank/DDBJ whole genome shotgun (WGS) entry which is preliminary data.</text>
</comment>
<dbReference type="GO" id="GO:0016887">
    <property type="term" value="F:ATP hydrolysis activity"/>
    <property type="evidence" value="ECO:0007669"/>
    <property type="project" value="InterPro"/>
</dbReference>
<dbReference type="GO" id="GO:0005524">
    <property type="term" value="F:ATP binding"/>
    <property type="evidence" value="ECO:0007669"/>
    <property type="project" value="UniProtKB-KW"/>
</dbReference>
<dbReference type="Pfam" id="PF00005">
    <property type="entry name" value="ABC_tran"/>
    <property type="match status" value="1"/>
</dbReference>
<dbReference type="EMBL" id="CANTFM010000886">
    <property type="protein sequence ID" value="CAI5731218.1"/>
    <property type="molecule type" value="Genomic_DNA"/>
</dbReference>
<evidence type="ECO:0000313" key="10">
    <source>
        <dbReference type="EMBL" id="CAI5731218.1"/>
    </source>
</evidence>
<protein>
    <recommendedName>
        <fullName evidence="9">ABC transporter domain-containing protein</fullName>
    </recommendedName>
</protein>
<evidence type="ECO:0000256" key="2">
    <source>
        <dbReference type="ARBA" id="ARBA00022448"/>
    </source>
</evidence>
<dbReference type="SMART" id="SM00382">
    <property type="entry name" value="AAA"/>
    <property type="match status" value="1"/>
</dbReference>
<evidence type="ECO:0000256" key="6">
    <source>
        <dbReference type="ARBA" id="ARBA00022989"/>
    </source>
</evidence>
<dbReference type="PANTHER" id="PTHR48041:SF91">
    <property type="entry name" value="ABC TRANSPORTER G FAMILY MEMBER 28"/>
    <property type="match status" value="1"/>
</dbReference>
<evidence type="ECO:0000256" key="7">
    <source>
        <dbReference type="ARBA" id="ARBA00023136"/>
    </source>
</evidence>
<keyword evidence="5" id="KW-0067">ATP-binding</keyword>
<proteinExistence type="predicted"/>
<dbReference type="GO" id="GO:0016020">
    <property type="term" value="C:membrane"/>
    <property type="evidence" value="ECO:0007669"/>
    <property type="project" value="UniProtKB-SubCell"/>
</dbReference>
<dbReference type="AlphaFoldDB" id="A0AAV0U4F1"/>
<feature type="transmembrane region" description="Helical" evidence="8">
    <location>
        <begin position="734"/>
        <end position="751"/>
    </location>
</feature>
<evidence type="ECO:0000259" key="9">
    <source>
        <dbReference type="PROSITE" id="PS50893"/>
    </source>
</evidence>
<keyword evidence="2" id="KW-0813">Transport</keyword>
<dbReference type="GO" id="GO:0042626">
    <property type="term" value="F:ATPase-coupled transmembrane transporter activity"/>
    <property type="evidence" value="ECO:0007669"/>
    <property type="project" value="TreeGrafter"/>
</dbReference>
<keyword evidence="4" id="KW-0547">Nucleotide-binding</keyword>
<sequence length="910" mass="100835">MYTTKVSAPFPGETEETTTFATETLEVVPAFEINKTEEVTMETTETTETSEVVSDVPFIQEMETETEEVTTQTTVTTEVTSMSSIEASEGTTMETSEVVFEKPSTQDMVKTEETTMATTVTEMTSAPSTGETVETTTFATETLEVVPAFEINKTEEITMETTETTETSEVVSDVPFIQEMETETEEVTTQTTVTTEVTSMSSIEASEGTTMETSENIIYCEFTSEYRNRRAEGWFHQESDNEEEKKRMFLTVTAHLSDETRSTRAAAAWGKEVGSYNVESAHMRDSNQALMLHRGHSLRLAFDNITCAGQVTESSKKPMNVVKSVTGYADSGTLAAIVGAGRAGKSALLSALAGEKDPTMGRIFYEGNEVSAVVRRRVTGFCWFGDEHVVWHGTTTVHEALSLSAYLRQGDDVPESRKLETIGSCLKLLGLTDLAGQYISSCSAVEARLVAIGVELAFAPSILLLDEPTSGLDADSAQRIVRVLEQVARTGHTVVCSIADLTPTTEVRAFDRLVLLSRDGETIFHGETRLMVQYLEALPGVKGLGSGGKSITAWALESVGVRSTISLTITKTRGCEARTNTKKKKHRRAGSMLSTSDIVNCEKESRFVQLFQRSEIKRRLLTQMQRAGYLYPNSKKQHVPALITAYRGGNLRVQASSWYTQMTWLVRRVWSRNAWRENACWRREQAWQAYPAATYHFCSSVVELVFVLGITLVAAILTFTLFGFWSITKSGNFALYWFTLAIFALGQVYLAQWLVRLVPSESIAAVAGIGINLLPLLTFVWSWRRSAVSRLMSLLVSLTPQHYALQVMQALVFGAAADSYVYDGGGIQAERELPCRDLRLIPSDERYFVKKLTVFSYAEIKYGAERGSVALRLFELGAFLAMFRFLAIVALKSGKPVHEVNSTVTLMFWV</sequence>
<accession>A0AAV0U4F1</accession>
<dbReference type="Gene3D" id="3.40.50.300">
    <property type="entry name" value="P-loop containing nucleotide triphosphate hydrolases"/>
    <property type="match status" value="1"/>
</dbReference>
<keyword evidence="11" id="KW-1185">Reference proteome</keyword>
<feature type="transmembrane region" description="Helical" evidence="8">
    <location>
        <begin position="763"/>
        <end position="783"/>
    </location>
</feature>
<feature type="transmembrane region" description="Helical" evidence="8">
    <location>
        <begin position="869"/>
        <end position="891"/>
    </location>
</feature>
<dbReference type="InterPro" id="IPR003593">
    <property type="entry name" value="AAA+_ATPase"/>
</dbReference>
<comment type="subcellular location">
    <subcellularLocation>
        <location evidence="1">Membrane</location>
        <topology evidence="1">Multi-pass membrane protein</topology>
    </subcellularLocation>
</comment>
<dbReference type="PROSITE" id="PS50893">
    <property type="entry name" value="ABC_TRANSPORTER_2"/>
    <property type="match status" value="1"/>
</dbReference>
<organism evidence="10 11">
    <name type="scientific">Peronospora destructor</name>
    <dbReference type="NCBI Taxonomy" id="86335"/>
    <lineage>
        <taxon>Eukaryota</taxon>
        <taxon>Sar</taxon>
        <taxon>Stramenopiles</taxon>
        <taxon>Oomycota</taxon>
        <taxon>Peronosporomycetes</taxon>
        <taxon>Peronosporales</taxon>
        <taxon>Peronosporaceae</taxon>
        <taxon>Peronospora</taxon>
    </lineage>
</organism>
<keyword evidence="3 8" id="KW-0812">Transmembrane</keyword>